<evidence type="ECO:0000256" key="4">
    <source>
        <dbReference type="ARBA" id="ARBA00022692"/>
    </source>
</evidence>
<name>A0A370TJI1_9HELO</name>
<feature type="transmembrane region" description="Helical" evidence="8">
    <location>
        <begin position="368"/>
        <end position="393"/>
    </location>
</feature>
<dbReference type="InterPro" id="IPR027469">
    <property type="entry name" value="Cation_efflux_TMD_sf"/>
</dbReference>
<feature type="compositionally biased region" description="Polar residues" evidence="9">
    <location>
        <begin position="45"/>
        <end position="62"/>
    </location>
</feature>
<feature type="compositionally biased region" description="Basic and acidic residues" evidence="9">
    <location>
        <begin position="66"/>
        <end position="76"/>
    </location>
</feature>
<dbReference type="STRING" id="2656787.A0A370TJI1"/>
<feature type="compositionally biased region" description="Basic and acidic residues" evidence="9">
    <location>
        <begin position="318"/>
        <end position="359"/>
    </location>
</feature>
<dbReference type="OrthoDB" id="78669at2759"/>
<dbReference type="NCBIfam" id="TIGR01297">
    <property type="entry name" value="CDF"/>
    <property type="match status" value="1"/>
</dbReference>
<evidence type="ECO:0000256" key="2">
    <source>
        <dbReference type="ARBA" id="ARBA00008873"/>
    </source>
</evidence>
<dbReference type="InterPro" id="IPR045316">
    <property type="entry name" value="Msc2-like"/>
</dbReference>
<keyword evidence="8" id="KW-0256">Endoplasmic reticulum</keyword>
<feature type="compositionally biased region" description="Basic residues" evidence="9">
    <location>
        <begin position="306"/>
        <end position="317"/>
    </location>
</feature>
<feature type="transmembrane region" description="Helical" evidence="8">
    <location>
        <begin position="171"/>
        <end position="190"/>
    </location>
</feature>
<dbReference type="SUPFAM" id="SSF161111">
    <property type="entry name" value="Cation efflux protein transmembrane domain-like"/>
    <property type="match status" value="1"/>
</dbReference>
<dbReference type="Gene3D" id="1.20.1510.10">
    <property type="entry name" value="Cation efflux protein transmembrane domain"/>
    <property type="match status" value="1"/>
</dbReference>
<accession>A0A370TJI1</accession>
<dbReference type="GO" id="GO:0005794">
    <property type="term" value="C:Golgi apparatus"/>
    <property type="evidence" value="ECO:0007669"/>
    <property type="project" value="TreeGrafter"/>
</dbReference>
<feature type="transmembrane region" description="Helical" evidence="8">
    <location>
        <begin position="399"/>
        <end position="417"/>
    </location>
</feature>
<keyword evidence="12" id="KW-1185">Reference proteome</keyword>
<dbReference type="RefSeq" id="XP_031868340.1">
    <property type="nucleotide sequence ID" value="XM_032014919.1"/>
</dbReference>
<feature type="compositionally biased region" description="Low complexity" evidence="9">
    <location>
        <begin position="29"/>
        <end position="43"/>
    </location>
</feature>
<dbReference type="GO" id="GO:0031410">
    <property type="term" value="C:cytoplasmic vesicle"/>
    <property type="evidence" value="ECO:0007669"/>
    <property type="project" value="TreeGrafter"/>
</dbReference>
<feature type="compositionally biased region" description="Basic residues" evidence="9">
    <location>
        <begin position="15"/>
        <end position="28"/>
    </location>
</feature>
<comment type="function">
    <text evidence="8">Functions as a zinc transporter.</text>
</comment>
<evidence type="ECO:0000313" key="11">
    <source>
        <dbReference type="EMBL" id="RDL35684.1"/>
    </source>
</evidence>
<dbReference type="AlphaFoldDB" id="A0A370TJI1"/>
<feature type="region of interest" description="Disordered" evidence="9">
    <location>
        <begin position="119"/>
        <end position="142"/>
    </location>
</feature>
<evidence type="ECO:0000256" key="8">
    <source>
        <dbReference type="RuleBase" id="RU369017"/>
    </source>
</evidence>
<keyword evidence="5 8" id="KW-1133">Transmembrane helix</keyword>
<feature type="transmembrane region" description="Helical" evidence="8">
    <location>
        <begin position="202"/>
        <end position="220"/>
    </location>
</feature>
<keyword evidence="7 8" id="KW-0472">Membrane</keyword>
<feature type="compositionally biased region" description="Basic residues" evidence="9">
    <location>
        <begin position="77"/>
        <end position="91"/>
    </location>
</feature>
<dbReference type="GO" id="GO:0005385">
    <property type="term" value="F:zinc ion transmembrane transporter activity"/>
    <property type="evidence" value="ECO:0007669"/>
    <property type="project" value="UniProtKB-UniRule"/>
</dbReference>
<dbReference type="PANTHER" id="PTHR45755:SF4">
    <property type="entry name" value="ZINC TRANSPORTER 7"/>
    <property type="match status" value="1"/>
</dbReference>
<gene>
    <name evidence="11" type="ORF">BP5553_06296</name>
</gene>
<evidence type="ECO:0000259" key="10">
    <source>
        <dbReference type="Pfam" id="PF01545"/>
    </source>
</evidence>
<dbReference type="GO" id="GO:0005789">
    <property type="term" value="C:endoplasmic reticulum membrane"/>
    <property type="evidence" value="ECO:0007669"/>
    <property type="project" value="UniProtKB-SubCell"/>
</dbReference>
<dbReference type="InterPro" id="IPR002524">
    <property type="entry name" value="Cation_efflux"/>
</dbReference>
<keyword evidence="4 8" id="KW-0812">Transmembrane</keyword>
<keyword evidence="3 8" id="KW-0813">Transport</keyword>
<evidence type="ECO:0000256" key="3">
    <source>
        <dbReference type="ARBA" id="ARBA00022448"/>
    </source>
</evidence>
<evidence type="ECO:0000256" key="5">
    <source>
        <dbReference type="ARBA" id="ARBA00022989"/>
    </source>
</evidence>
<feature type="transmembrane region" description="Helical" evidence="8">
    <location>
        <begin position="272"/>
        <end position="293"/>
    </location>
</feature>
<organism evidence="11 12">
    <name type="scientific">Venustampulla echinocandica</name>
    <dbReference type="NCBI Taxonomy" id="2656787"/>
    <lineage>
        <taxon>Eukaryota</taxon>
        <taxon>Fungi</taxon>
        <taxon>Dikarya</taxon>
        <taxon>Ascomycota</taxon>
        <taxon>Pezizomycotina</taxon>
        <taxon>Leotiomycetes</taxon>
        <taxon>Helotiales</taxon>
        <taxon>Pleuroascaceae</taxon>
        <taxon>Venustampulla</taxon>
    </lineage>
</organism>
<evidence type="ECO:0000256" key="6">
    <source>
        <dbReference type="ARBA" id="ARBA00023065"/>
    </source>
</evidence>
<comment type="caution">
    <text evidence="8">Lacks conserved residue(s) required for the propagation of feature annotation.</text>
</comment>
<dbReference type="Pfam" id="PF01545">
    <property type="entry name" value="Cation_efflux"/>
    <property type="match status" value="1"/>
</dbReference>
<dbReference type="Proteomes" id="UP000254866">
    <property type="component" value="Unassembled WGS sequence"/>
</dbReference>
<dbReference type="PANTHER" id="PTHR45755">
    <property type="match status" value="1"/>
</dbReference>
<evidence type="ECO:0000313" key="12">
    <source>
        <dbReference type="Proteomes" id="UP000254866"/>
    </source>
</evidence>
<comment type="subcellular location">
    <subcellularLocation>
        <location evidence="8">Endoplasmic reticulum membrane</location>
        <topology evidence="8">Multi-pass membrane protein</topology>
    </subcellularLocation>
    <subcellularLocation>
        <location evidence="1">Membrane</location>
        <topology evidence="1">Multi-pass membrane protein</topology>
    </subcellularLocation>
</comment>
<evidence type="ECO:0000256" key="1">
    <source>
        <dbReference type="ARBA" id="ARBA00004141"/>
    </source>
</evidence>
<comment type="caution">
    <text evidence="11">The sequence shown here is derived from an EMBL/GenBank/DDBJ whole genome shotgun (WGS) entry which is preliminary data.</text>
</comment>
<dbReference type="GO" id="GO:0006882">
    <property type="term" value="P:intracellular zinc ion homeostasis"/>
    <property type="evidence" value="ECO:0007669"/>
    <property type="project" value="InterPro"/>
</dbReference>
<keyword evidence="6 8" id="KW-0406">Ion transport</keyword>
<evidence type="ECO:0000256" key="7">
    <source>
        <dbReference type="ARBA" id="ARBA00023136"/>
    </source>
</evidence>
<feature type="region of interest" description="Disordered" evidence="9">
    <location>
        <begin position="1"/>
        <end position="104"/>
    </location>
</feature>
<feature type="domain" description="Cation efflux protein transmembrane" evidence="10">
    <location>
        <begin position="171"/>
        <end position="425"/>
    </location>
</feature>
<evidence type="ECO:0000256" key="9">
    <source>
        <dbReference type="SAM" id="MobiDB-lite"/>
    </source>
</evidence>
<reference evidence="11 12" key="1">
    <citation type="journal article" date="2018" name="IMA Fungus">
        <title>IMA Genome-F 9: Draft genome sequence of Annulohypoxylon stygium, Aspergillus mulundensis, Berkeleyomyces basicola (syn. Thielaviopsis basicola), Ceratocystis smalleyi, two Cercospora beticola strains, Coleophoma cylindrospora, Fusarium fracticaudum, Phialophora cf. hyalina, and Morchella septimelata.</title>
        <authorList>
            <person name="Wingfield B.D."/>
            <person name="Bills G.F."/>
            <person name="Dong Y."/>
            <person name="Huang W."/>
            <person name="Nel W.J."/>
            <person name="Swalarsk-Parry B.S."/>
            <person name="Vaghefi N."/>
            <person name="Wilken P.M."/>
            <person name="An Z."/>
            <person name="de Beer Z.W."/>
            <person name="De Vos L."/>
            <person name="Chen L."/>
            <person name="Duong T.A."/>
            <person name="Gao Y."/>
            <person name="Hammerbacher A."/>
            <person name="Kikkert J.R."/>
            <person name="Li Y."/>
            <person name="Li H."/>
            <person name="Li K."/>
            <person name="Li Q."/>
            <person name="Liu X."/>
            <person name="Ma X."/>
            <person name="Naidoo K."/>
            <person name="Pethybridge S.J."/>
            <person name="Sun J."/>
            <person name="Steenkamp E.T."/>
            <person name="van der Nest M.A."/>
            <person name="van Wyk S."/>
            <person name="Wingfield M.J."/>
            <person name="Xiong C."/>
            <person name="Yue Q."/>
            <person name="Zhang X."/>
        </authorList>
    </citation>
    <scope>NUCLEOTIDE SEQUENCE [LARGE SCALE GENOMIC DNA]</scope>
    <source>
        <strain evidence="11 12">BP 5553</strain>
    </source>
</reference>
<dbReference type="EMBL" id="NPIC01000005">
    <property type="protein sequence ID" value="RDL35684.1"/>
    <property type="molecule type" value="Genomic_DNA"/>
</dbReference>
<dbReference type="GO" id="GO:1904257">
    <property type="term" value="P:zinc ion import into Golgi lumen"/>
    <property type="evidence" value="ECO:0007669"/>
    <property type="project" value="TreeGrafter"/>
</dbReference>
<proteinExistence type="inferred from homology"/>
<comment type="similarity">
    <text evidence="2 8">Belongs to the cation diffusion facilitator (CDF) transporter (TC 2.A.4) family. SLC30A subfamily.</text>
</comment>
<dbReference type="GeneID" id="43599145"/>
<feature type="region of interest" description="Disordered" evidence="9">
    <location>
        <begin position="300"/>
        <end position="359"/>
    </location>
</feature>
<protein>
    <recommendedName>
        <fullName evidence="8">Zinc transporter</fullName>
    </recommendedName>
</protein>
<dbReference type="InterPro" id="IPR058533">
    <property type="entry name" value="Cation_efflux_TM"/>
</dbReference>
<sequence length="525" mass="57339">MASTYALPGSAMAHGHGHHGNGHIHSHSHSQSPSHSHSHSPSGQYPANTTKGLRQEGSNGSLHSHSHSEPGIDHGHGHNHSHGSSHGHRHERSIAPQSNGLPPTAEWSEKQIQQMNPYEPPLVDASHAHGHAHTHTSSPEPRSRFTGLLLPMVQRWPLLHTILAAKDSRRIFYFMSLNFAFMLVQAFYGYITDSLGLLSDSIHMFFDCLALGVGLFAAVASKWPPSERFPYGFGKIESLSGFGNGVFLMLISVEIMIEATERLADGRETKRLLELFIVSGLGLAVNLVGMACFGHHGHAGHDHGGHSHGHSHSHSHSHSHDKTHTHNDFHEHDHDHSHGHSHDHDHAHSDHSHVGHGHSHDNENMHGIFLHVLADTMGSAAVMVSTALIYFVGWSGWDPLASCIIAILIFMSSIPLIKSSAKKLLLTVPDDVEYNLRATLSGVSDLRGVASYSVPRFWLGDNEAENVLGVIHIHATRGSDLEDVRERTRNFLLGKGVDVVVQVEKDGDLNCWCGTGGIKRGSPRP</sequence>